<keyword evidence="4" id="KW-0472">Membrane</keyword>
<dbReference type="InterPro" id="IPR003660">
    <property type="entry name" value="HAMP_dom"/>
</dbReference>
<dbReference type="Proteomes" id="UP000218288">
    <property type="component" value="Chromosome"/>
</dbReference>
<dbReference type="RefSeq" id="WP_096485689.1">
    <property type="nucleotide sequence ID" value="NZ_AP014809.1"/>
</dbReference>
<sequence>MRVSLGLKLATVVGLLGLVGAGISAFALRQASQEQARSALTESFWEAGLEARGLAQAIEHAVVQATAVYTASDTQEARQRLSALQTALGDVDAARGPFLSAMEGHLPPEKRRRLDLAVKEFIAYQTETADLGLSVSPRAALIQASDEATVKNRERMVAEIGVLGHDVLGRFDGQRVAAAQARHLGFVTLIAVPAAALIIALVAAFWIIRTQIQRPLHRLKGTMQALADDQSEVAVPFTNRRDEVGEMAQTIAKFRAALIDKRELDRAARERLADDGARATRLAAATRDFEDETRRAVADLAGSAQAMRAAADRLRETAGDTTLRAGEVAGASEQSAGVVDSIAGAAEELSGSARSIGERVRHASRIAETALTDASGLESTVCALSRAAEEVGAVVTLIRDVAEQTNLLALNATIEAARAGESGRGFAVVAGEVKALAGQTAAATDRIAAQVAAIQQAAGSTSSAIGEIGQTIAQLSLIAAEVAAAAEQQGRASHEIARSIAGAAADARTISENIAGVRAAAASSEARSDDVRSGAERVGEGSAAVQAAIGTFLARVQAG</sequence>
<proteinExistence type="inferred from homology"/>
<keyword evidence="4" id="KW-1133">Transmembrane helix</keyword>
<dbReference type="PANTHER" id="PTHR32089">
    <property type="entry name" value="METHYL-ACCEPTING CHEMOTAXIS PROTEIN MCPB"/>
    <property type="match status" value="1"/>
</dbReference>
<dbReference type="Pfam" id="PF00672">
    <property type="entry name" value="HAMP"/>
    <property type="match status" value="1"/>
</dbReference>
<evidence type="ECO:0000256" key="1">
    <source>
        <dbReference type="ARBA" id="ARBA00023224"/>
    </source>
</evidence>
<dbReference type="SMART" id="SM00283">
    <property type="entry name" value="MA"/>
    <property type="match status" value="1"/>
</dbReference>
<dbReference type="CDD" id="cd06225">
    <property type="entry name" value="HAMP"/>
    <property type="match status" value="1"/>
</dbReference>
<evidence type="ECO:0000256" key="3">
    <source>
        <dbReference type="PROSITE-ProRule" id="PRU00284"/>
    </source>
</evidence>
<name>A0A160PEK2_9HYPH</name>
<dbReference type="Pfam" id="PF00015">
    <property type="entry name" value="MCPsignal"/>
    <property type="match status" value="1"/>
</dbReference>
<evidence type="ECO:0000259" key="5">
    <source>
        <dbReference type="PROSITE" id="PS50111"/>
    </source>
</evidence>
<evidence type="ECO:0000256" key="2">
    <source>
        <dbReference type="ARBA" id="ARBA00029447"/>
    </source>
</evidence>
<feature type="domain" description="Methyl-accepting transducer" evidence="5">
    <location>
        <begin position="303"/>
        <end position="528"/>
    </location>
</feature>
<keyword evidence="1 3" id="KW-0807">Transducer</keyword>
<dbReference type="EMBL" id="AP014809">
    <property type="protein sequence ID" value="BAU91597.1"/>
    <property type="molecule type" value="Genomic_DNA"/>
</dbReference>
<dbReference type="SUPFAM" id="SSF58104">
    <property type="entry name" value="Methyl-accepting chemotaxis protein (MCP) signaling domain"/>
    <property type="match status" value="1"/>
</dbReference>
<feature type="transmembrane region" description="Helical" evidence="4">
    <location>
        <begin position="184"/>
        <end position="208"/>
    </location>
</feature>
<dbReference type="Gene3D" id="1.10.287.950">
    <property type="entry name" value="Methyl-accepting chemotaxis protein"/>
    <property type="match status" value="1"/>
</dbReference>
<dbReference type="GO" id="GO:0016020">
    <property type="term" value="C:membrane"/>
    <property type="evidence" value="ECO:0007669"/>
    <property type="project" value="InterPro"/>
</dbReference>
<evidence type="ECO:0000259" key="6">
    <source>
        <dbReference type="PROSITE" id="PS50885"/>
    </source>
</evidence>
<dbReference type="Gene3D" id="6.10.340.10">
    <property type="match status" value="1"/>
</dbReference>
<dbReference type="PROSITE" id="PS50111">
    <property type="entry name" value="CHEMOTAXIS_TRANSDUC_2"/>
    <property type="match status" value="1"/>
</dbReference>
<evidence type="ECO:0000313" key="7">
    <source>
        <dbReference type="EMBL" id="BAU91597.1"/>
    </source>
</evidence>
<accession>A0A160PEK2</accession>
<protein>
    <submittedName>
        <fullName evidence="7">Methyl-accepting chemotaxis sensory transducer</fullName>
    </submittedName>
</protein>
<feature type="domain" description="HAMP" evidence="6">
    <location>
        <begin position="210"/>
        <end position="263"/>
    </location>
</feature>
<comment type="similarity">
    <text evidence="2">Belongs to the methyl-accepting chemotaxis (MCP) protein family.</text>
</comment>
<evidence type="ECO:0000313" key="8">
    <source>
        <dbReference type="Proteomes" id="UP000218288"/>
    </source>
</evidence>
<organism evidence="7 8">
    <name type="scientific">Methylorubrum populi</name>
    <dbReference type="NCBI Taxonomy" id="223967"/>
    <lineage>
        <taxon>Bacteria</taxon>
        <taxon>Pseudomonadati</taxon>
        <taxon>Pseudomonadota</taxon>
        <taxon>Alphaproteobacteria</taxon>
        <taxon>Hyphomicrobiales</taxon>
        <taxon>Methylobacteriaceae</taxon>
        <taxon>Methylorubrum</taxon>
    </lineage>
</organism>
<dbReference type="AlphaFoldDB" id="A0A160PEK2"/>
<dbReference type="GO" id="GO:0007165">
    <property type="term" value="P:signal transduction"/>
    <property type="evidence" value="ECO:0007669"/>
    <property type="project" value="UniProtKB-KW"/>
</dbReference>
<evidence type="ECO:0000256" key="4">
    <source>
        <dbReference type="SAM" id="Phobius"/>
    </source>
</evidence>
<dbReference type="PANTHER" id="PTHR32089:SF112">
    <property type="entry name" value="LYSOZYME-LIKE PROTEIN-RELATED"/>
    <property type="match status" value="1"/>
</dbReference>
<dbReference type="PROSITE" id="PS50885">
    <property type="entry name" value="HAMP"/>
    <property type="match status" value="1"/>
</dbReference>
<keyword evidence="4" id="KW-0812">Transmembrane</keyword>
<dbReference type="OrthoDB" id="3289104at2"/>
<dbReference type="SMART" id="SM00304">
    <property type="entry name" value="HAMP"/>
    <property type="match status" value="1"/>
</dbReference>
<gene>
    <name evidence="7" type="ORF">MPPM_2992</name>
</gene>
<dbReference type="InterPro" id="IPR004089">
    <property type="entry name" value="MCPsignal_dom"/>
</dbReference>
<reference evidence="7 8" key="1">
    <citation type="journal article" date="2016" name="Genome Announc.">
        <title>Complete Genome Sequence of Methylobacterium populi P-1M, Isolated from Pink-Pigmented Household Biofilm.</title>
        <authorList>
            <person name="Morohoshi T."/>
            <person name="Ikeda T."/>
        </authorList>
    </citation>
    <scope>NUCLEOTIDE SEQUENCE [LARGE SCALE GENOMIC DNA]</scope>
    <source>
        <strain evidence="7 8">P-1M</strain>
    </source>
</reference>